<gene>
    <name evidence="5" type="ORF">ABC974_26825</name>
</gene>
<dbReference type="CDD" id="cd00093">
    <property type="entry name" value="HTH_XRE"/>
    <property type="match status" value="1"/>
</dbReference>
<dbReference type="PROSITE" id="PS50943">
    <property type="entry name" value="HTH_CROC1"/>
    <property type="match status" value="1"/>
</dbReference>
<evidence type="ECO:0000256" key="2">
    <source>
        <dbReference type="SAM" id="MobiDB-lite"/>
    </source>
</evidence>
<evidence type="ECO:0000313" key="5">
    <source>
        <dbReference type="EMBL" id="MEN2793267.1"/>
    </source>
</evidence>
<feature type="region of interest" description="Disordered" evidence="2">
    <location>
        <begin position="312"/>
        <end position="352"/>
    </location>
</feature>
<dbReference type="SMART" id="SM00530">
    <property type="entry name" value="HTH_XRE"/>
    <property type="match status" value="1"/>
</dbReference>
<dbReference type="InterPro" id="IPR013096">
    <property type="entry name" value="Cupin_2"/>
</dbReference>
<dbReference type="Pfam" id="PF07883">
    <property type="entry name" value="Cupin_2"/>
    <property type="match status" value="1"/>
</dbReference>
<dbReference type="InterPro" id="IPR010982">
    <property type="entry name" value="Lambda_DNA-bd_dom_sf"/>
</dbReference>
<dbReference type="InterPro" id="IPR011051">
    <property type="entry name" value="RmlC_Cupin_sf"/>
</dbReference>
<keyword evidence="3" id="KW-0812">Transmembrane</keyword>
<dbReference type="Gene3D" id="2.60.120.10">
    <property type="entry name" value="Jelly Rolls"/>
    <property type="match status" value="1"/>
</dbReference>
<feature type="transmembrane region" description="Helical" evidence="3">
    <location>
        <begin position="40"/>
        <end position="63"/>
    </location>
</feature>
<dbReference type="InterPro" id="IPR001387">
    <property type="entry name" value="Cro/C1-type_HTH"/>
</dbReference>
<keyword evidence="6" id="KW-1185">Reference proteome</keyword>
<reference evidence="5 6" key="1">
    <citation type="submission" date="2024-05" db="EMBL/GenBank/DDBJ databases">
        <authorList>
            <person name="Liu Q."/>
            <person name="Xin Y.-H."/>
        </authorList>
    </citation>
    <scope>NUCLEOTIDE SEQUENCE [LARGE SCALE GENOMIC DNA]</scope>
    <source>
        <strain evidence="5 6">CGMCC 1.10181</strain>
    </source>
</reference>
<evidence type="ECO:0000259" key="4">
    <source>
        <dbReference type="PROSITE" id="PS50943"/>
    </source>
</evidence>
<organism evidence="5 6">
    <name type="scientific">Sphingomonas oligophenolica</name>
    <dbReference type="NCBI Taxonomy" id="301154"/>
    <lineage>
        <taxon>Bacteria</taxon>
        <taxon>Pseudomonadati</taxon>
        <taxon>Pseudomonadota</taxon>
        <taxon>Alphaproteobacteria</taxon>
        <taxon>Sphingomonadales</taxon>
        <taxon>Sphingomonadaceae</taxon>
        <taxon>Sphingomonas</taxon>
    </lineage>
</organism>
<keyword evidence="3" id="KW-1133">Transmembrane helix</keyword>
<dbReference type="CDD" id="cd02209">
    <property type="entry name" value="cupin_XRE_C"/>
    <property type="match status" value="1"/>
</dbReference>
<dbReference type="InterPro" id="IPR050807">
    <property type="entry name" value="TransReg_Diox_bact_type"/>
</dbReference>
<dbReference type="EMBL" id="JBDIME010000042">
    <property type="protein sequence ID" value="MEN2793267.1"/>
    <property type="molecule type" value="Genomic_DNA"/>
</dbReference>
<dbReference type="RefSeq" id="WP_343892189.1">
    <property type="nucleotide sequence ID" value="NZ_BAAAEH010000053.1"/>
</dbReference>
<sequence>MRRDARSRDPAANHQHIVLIFIHEQDSQKLIGVRRLRRRLLAFPFFPPWPAISFPNIYAFSLLSKKFSYPMKISYIWRTGLGIAEHGRDETFANREKNDDYGIWKRQQKMVENVSEEAKPGAILKQLRGQKGWTLADVSKRTGFPISTLSKIEKGQVSLSYDKLARISKGLDIDIGVFFARDGARVPQTRSGGRRSIIRKGEGRTIKTHSYLNQFLATDLLNKRFVPILGQGFVTSIEDFGEMIRHQGEEFCYVLEGSLELHTELYAPVTLEAGDAIYFDSGMGHAYISVGETPCKVLCICSGDESKLIGDLGTAEGLPNGHGERPKRKPRQSPTRSPSRKRAAITDTPLGS</sequence>
<keyword evidence="1" id="KW-0238">DNA-binding</keyword>
<dbReference type="PANTHER" id="PTHR46797:SF20">
    <property type="entry name" value="BLR4304 PROTEIN"/>
    <property type="match status" value="1"/>
</dbReference>
<dbReference type="Gene3D" id="1.10.260.40">
    <property type="entry name" value="lambda repressor-like DNA-binding domains"/>
    <property type="match status" value="1"/>
</dbReference>
<dbReference type="SUPFAM" id="SSF47413">
    <property type="entry name" value="lambda repressor-like DNA-binding domains"/>
    <property type="match status" value="1"/>
</dbReference>
<comment type="caution">
    <text evidence="5">The sequence shown here is derived from an EMBL/GenBank/DDBJ whole genome shotgun (WGS) entry which is preliminary data.</text>
</comment>
<accession>A0ABU9YBT6</accession>
<dbReference type="Pfam" id="PF01381">
    <property type="entry name" value="HTH_3"/>
    <property type="match status" value="1"/>
</dbReference>
<dbReference type="InterPro" id="IPR014710">
    <property type="entry name" value="RmlC-like_jellyroll"/>
</dbReference>
<protein>
    <submittedName>
        <fullName evidence="5">XRE family transcriptional regulator</fullName>
    </submittedName>
</protein>
<evidence type="ECO:0000256" key="1">
    <source>
        <dbReference type="ARBA" id="ARBA00023125"/>
    </source>
</evidence>
<feature type="domain" description="HTH cro/C1-type" evidence="4">
    <location>
        <begin position="124"/>
        <end position="178"/>
    </location>
</feature>
<evidence type="ECO:0000313" key="6">
    <source>
        <dbReference type="Proteomes" id="UP001419910"/>
    </source>
</evidence>
<evidence type="ECO:0000256" key="3">
    <source>
        <dbReference type="SAM" id="Phobius"/>
    </source>
</evidence>
<keyword evidence="3" id="KW-0472">Membrane</keyword>
<dbReference type="PANTHER" id="PTHR46797">
    <property type="entry name" value="HTH-TYPE TRANSCRIPTIONAL REGULATOR"/>
    <property type="match status" value="1"/>
</dbReference>
<name>A0ABU9YBT6_9SPHN</name>
<proteinExistence type="predicted"/>
<dbReference type="Proteomes" id="UP001419910">
    <property type="component" value="Unassembled WGS sequence"/>
</dbReference>
<dbReference type="SUPFAM" id="SSF51182">
    <property type="entry name" value="RmlC-like cupins"/>
    <property type="match status" value="1"/>
</dbReference>